<comment type="caution">
    <text evidence="2">The sequence shown here is derived from an EMBL/GenBank/DDBJ whole genome shotgun (WGS) entry which is preliminary data.</text>
</comment>
<feature type="region of interest" description="Disordered" evidence="1">
    <location>
        <begin position="46"/>
        <end position="65"/>
    </location>
</feature>
<organism evidence="2 3">
    <name type="scientific">Colletotrichum asianum</name>
    <dbReference type="NCBI Taxonomy" id="702518"/>
    <lineage>
        <taxon>Eukaryota</taxon>
        <taxon>Fungi</taxon>
        <taxon>Dikarya</taxon>
        <taxon>Ascomycota</taxon>
        <taxon>Pezizomycotina</taxon>
        <taxon>Sordariomycetes</taxon>
        <taxon>Hypocreomycetidae</taxon>
        <taxon>Glomerellales</taxon>
        <taxon>Glomerellaceae</taxon>
        <taxon>Colletotrichum</taxon>
        <taxon>Colletotrichum gloeosporioides species complex</taxon>
    </lineage>
</organism>
<protein>
    <submittedName>
        <fullName evidence="2">Uncharacterized protein</fullName>
    </submittedName>
</protein>
<gene>
    <name evidence="2" type="ORF">GQ607_014773</name>
</gene>
<evidence type="ECO:0000313" key="2">
    <source>
        <dbReference type="EMBL" id="KAF0317988.1"/>
    </source>
</evidence>
<feature type="compositionally biased region" description="Polar residues" evidence="1">
    <location>
        <begin position="46"/>
        <end position="60"/>
    </location>
</feature>
<dbReference type="EMBL" id="WOWK01000118">
    <property type="protein sequence ID" value="KAF0317988.1"/>
    <property type="molecule type" value="Genomic_DNA"/>
</dbReference>
<evidence type="ECO:0000256" key="1">
    <source>
        <dbReference type="SAM" id="MobiDB-lite"/>
    </source>
</evidence>
<dbReference type="AlphaFoldDB" id="A0A8H3W4B7"/>
<keyword evidence="3" id="KW-1185">Reference proteome</keyword>
<reference evidence="2 3" key="1">
    <citation type="submission" date="2019-12" db="EMBL/GenBank/DDBJ databases">
        <title>A genome sequence resource for the geographically widespread anthracnose pathogen Colletotrichum asianum.</title>
        <authorList>
            <person name="Meng Y."/>
        </authorList>
    </citation>
    <scope>NUCLEOTIDE SEQUENCE [LARGE SCALE GENOMIC DNA]</scope>
    <source>
        <strain evidence="2 3">ICMP 18580</strain>
    </source>
</reference>
<dbReference type="Proteomes" id="UP000434172">
    <property type="component" value="Unassembled WGS sequence"/>
</dbReference>
<accession>A0A8H3W4B7</accession>
<evidence type="ECO:0000313" key="3">
    <source>
        <dbReference type="Proteomes" id="UP000434172"/>
    </source>
</evidence>
<name>A0A8H3W4B7_9PEZI</name>
<proteinExistence type="predicted"/>
<sequence length="133" mass="14781">MQRPRTNVNASELRLLSTEPPCATPAVASIRYGERKLFLRLKEQPTNRASAHNRQNSHVGTLTPVEASKNCARSIAMASSTTRGSMRRTAKIELDQPGGRTQNLLIPRWIVVRRLAIGPTGHHPRGLDVELLR</sequence>